<dbReference type="PANTHER" id="PTHR43678">
    <property type="entry name" value="PUTATIVE (AFU_ORTHOLOGUE AFUA_2G00640)-RELATED"/>
    <property type="match status" value="1"/>
</dbReference>
<proteinExistence type="inferred from homology"/>
<accession>A0AAW8SW40</accession>
<organism evidence="4 5">
    <name type="scientific">Enterococcus raffinosus</name>
    <dbReference type="NCBI Taxonomy" id="71452"/>
    <lineage>
        <taxon>Bacteria</taxon>
        <taxon>Bacillati</taxon>
        <taxon>Bacillota</taxon>
        <taxon>Bacilli</taxon>
        <taxon>Lactobacillales</taxon>
        <taxon>Enterococcaceae</taxon>
        <taxon>Enterococcus</taxon>
    </lineage>
</organism>
<comment type="caution">
    <text evidence="4">The sequence shown here is derived from an EMBL/GenBank/DDBJ whole genome shotgun (WGS) entry which is preliminary data.</text>
</comment>
<dbReference type="RefSeq" id="WP_311807165.1">
    <property type="nucleotide sequence ID" value="NZ_JARPXM010000001.1"/>
</dbReference>
<dbReference type="GO" id="GO:0005975">
    <property type="term" value="P:carbohydrate metabolic process"/>
    <property type="evidence" value="ECO:0007669"/>
    <property type="project" value="InterPro"/>
</dbReference>
<evidence type="ECO:0000256" key="2">
    <source>
        <dbReference type="ARBA" id="ARBA00022801"/>
    </source>
</evidence>
<reference evidence="4" key="1">
    <citation type="submission" date="2023-03" db="EMBL/GenBank/DDBJ databases">
        <authorList>
            <person name="Shen W."/>
            <person name="Cai J."/>
        </authorList>
    </citation>
    <scope>NUCLEOTIDE SEQUENCE</scope>
    <source>
        <strain evidence="4">B646-2</strain>
    </source>
</reference>
<dbReference type="Proteomes" id="UP001249240">
    <property type="component" value="Unassembled WGS sequence"/>
</dbReference>
<dbReference type="AlphaFoldDB" id="A0AAW8SW40"/>
<dbReference type="SUPFAM" id="SSF51445">
    <property type="entry name" value="(Trans)glycosidases"/>
    <property type="match status" value="1"/>
</dbReference>
<dbReference type="CDD" id="cd06564">
    <property type="entry name" value="GH20_DspB_LnbB-like"/>
    <property type="match status" value="1"/>
</dbReference>
<dbReference type="InterPro" id="IPR015883">
    <property type="entry name" value="Glyco_hydro_20_cat"/>
</dbReference>
<protein>
    <submittedName>
        <fullName evidence="4">Family 20 glycosylhydrolase</fullName>
    </submittedName>
</protein>
<sequence length="437" mass="50790">MMKTIDRCLIAENSATQIVRQSIIQLFTELGYQFRNRPETSLILAIESTLETKISLTSNRLSGKTPSSLFRGAVRLILQQLMGKSQPQTIQPALEEQILMLDIGRKYYSLAKLKRLIRSLALFQFTHLQLHFSENEGFGIESLRHPEICSPSHLSQEEIRELIAYAEKFYLEIIPDIDTPGHVRQLLTHHPEWCLPKTDGSRETSALDILNPEAVDFIKEIYQEFAELFQESRYFHIGADEFVDFDQLDQYPSLTSTALKLGSTASGIEPFIQYVNDLIYYLNGFGFIVRVWNDGFYRNDDQEHIHLTNQCEVSYWTRWNPHMAALETYLIRGYTMINHNDNFLYYVLGEAAGYQYPTYEKINEHFQLTIFASDQKMKKQNQTKGVALSVWADIPKAKSSHEVLADIFWLQAALSEKVYGDKNKKDDYQEVFEQWMR</sequence>
<evidence type="ECO:0000256" key="1">
    <source>
        <dbReference type="ARBA" id="ARBA00006285"/>
    </source>
</evidence>
<evidence type="ECO:0000313" key="4">
    <source>
        <dbReference type="EMBL" id="MDT2536815.1"/>
    </source>
</evidence>
<feature type="domain" description="Glycoside hydrolase family 20 catalytic" evidence="3">
    <location>
        <begin position="99"/>
        <end position="400"/>
    </location>
</feature>
<dbReference type="InterPro" id="IPR052764">
    <property type="entry name" value="GH20_Enzymes"/>
</dbReference>
<dbReference type="EMBL" id="JARPXM010000001">
    <property type="protein sequence ID" value="MDT2536815.1"/>
    <property type="molecule type" value="Genomic_DNA"/>
</dbReference>
<keyword evidence="2" id="KW-0378">Hydrolase</keyword>
<dbReference type="GO" id="GO:0004563">
    <property type="term" value="F:beta-N-acetylhexosaminidase activity"/>
    <property type="evidence" value="ECO:0007669"/>
    <property type="project" value="UniProtKB-ARBA"/>
</dbReference>
<dbReference type="PANTHER" id="PTHR43678:SF1">
    <property type="entry name" value="BETA-N-ACETYLHEXOSAMINIDASE"/>
    <property type="match status" value="1"/>
</dbReference>
<evidence type="ECO:0000313" key="5">
    <source>
        <dbReference type="Proteomes" id="UP001249240"/>
    </source>
</evidence>
<gene>
    <name evidence="4" type="ORF">P7D78_01650</name>
</gene>
<comment type="similarity">
    <text evidence="1">Belongs to the glycosyl hydrolase 20 family.</text>
</comment>
<dbReference type="Pfam" id="PF00728">
    <property type="entry name" value="Glyco_hydro_20"/>
    <property type="match status" value="1"/>
</dbReference>
<name>A0AAW8SW40_9ENTE</name>
<dbReference type="InterPro" id="IPR017853">
    <property type="entry name" value="GH"/>
</dbReference>
<evidence type="ECO:0000259" key="3">
    <source>
        <dbReference type="Pfam" id="PF00728"/>
    </source>
</evidence>
<dbReference type="Gene3D" id="3.20.20.80">
    <property type="entry name" value="Glycosidases"/>
    <property type="match status" value="1"/>
</dbReference>